<dbReference type="NCBIfam" id="TIGR02498">
    <property type="entry name" value="type_III_ssaH"/>
    <property type="match status" value="1"/>
</dbReference>
<keyword evidence="2" id="KW-1185">Reference proteome</keyword>
<accession>A0A5E4ZCV6</accession>
<dbReference type="InterPro" id="IPR010437">
    <property type="entry name" value="T3SS_SsaH/EsaH"/>
</dbReference>
<evidence type="ECO:0000313" key="2">
    <source>
        <dbReference type="Proteomes" id="UP000414233"/>
    </source>
</evidence>
<sequence>MSVPLTATLRRLIVEAGLAAAHHGLASEADAIMAALPALVPDPDAARRLHAACLIALGRGDEAAACLRQDASTEACALRQWIGAARGRGPHSLPHDAPLPAVVPAAPLIPLNPPRHV</sequence>
<dbReference type="AlphaFoldDB" id="A0A5E4ZCV6"/>
<name>A0A5E4ZCV6_9BURK</name>
<dbReference type="Proteomes" id="UP000414233">
    <property type="component" value="Unassembled WGS sequence"/>
</dbReference>
<reference evidence="1 2" key="1">
    <citation type="submission" date="2019-08" db="EMBL/GenBank/DDBJ databases">
        <authorList>
            <person name="Peeters C."/>
        </authorList>
    </citation>
    <scope>NUCLEOTIDE SEQUENCE [LARGE SCALE GENOMIC DNA]</scope>
    <source>
        <strain evidence="1 2">LMG 30175</strain>
    </source>
</reference>
<proteinExistence type="predicted"/>
<dbReference type="EMBL" id="CABPRZ010000040">
    <property type="protein sequence ID" value="VVE59211.1"/>
    <property type="molecule type" value="Genomic_DNA"/>
</dbReference>
<dbReference type="InterPro" id="IPR011990">
    <property type="entry name" value="TPR-like_helical_dom_sf"/>
</dbReference>
<protein>
    <submittedName>
        <fullName evidence="1">Type III secretion apparatus</fullName>
    </submittedName>
</protein>
<evidence type="ECO:0000313" key="1">
    <source>
        <dbReference type="EMBL" id="VVE59211.1"/>
    </source>
</evidence>
<dbReference type="RefSeq" id="WP_150700121.1">
    <property type="nucleotide sequence ID" value="NZ_CABPRZ010000040.1"/>
</dbReference>
<gene>
    <name evidence="1" type="ORF">PTE30175_05402</name>
</gene>
<dbReference type="Gene3D" id="1.25.40.10">
    <property type="entry name" value="Tetratricopeptide repeat domain"/>
    <property type="match status" value="1"/>
</dbReference>
<organism evidence="1 2">
    <name type="scientific">Pandoraea terrae</name>
    <dbReference type="NCBI Taxonomy" id="1537710"/>
    <lineage>
        <taxon>Bacteria</taxon>
        <taxon>Pseudomonadati</taxon>
        <taxon>Pseudomonadota</taxon>
        <taxon>Betaproteobacteria</taxon>
        <taxon>Burkholderiales</taxon>
        <taxon>Burkholderiaceae</taxon>
        <taxon>Pandoraea</taxon>
    </lineage>
</organism>
<dbReference type="Pfam" id="PF06287">
    <property type="entry name" value="DUF1039"/>
    <property type="match status" value="1"/>
</dbReference>